<evidence type="ECO:0000313" key="2">
    <source>
        <dbReference type="Proteomes" id="UP000008063"/>
    </source>
</evidence>
<dbReference type="OrthoDB" id="2688683at2759"/>
<keyword evidence="2" id="KW-1185">Reference proteome</keyword>
<proteinExistence type="predicted"/>
<gene>
    <name evidence="1" type="ORF">SERLA73DRAFT_149231</name>
</gene>
<sequence length="258" mass="29099">MGSQASQYVPKRVHQQAWLQPIVSYKNLTGLFGAKRIFVQIIDGEIIDGDRATLIRAWLHDSFVYLMEMGVALETCCLGGISKKFPELTYCEGNWKLTKIISNNYPAWYANTKERDLDVTMEDDKANGVVPACIIGKHKLEKPTNSATPKKVKVSQDSLDSLYSLDNEENPVTAGNLGDHNTYMGIGATKDRLGITDKITEVVERTLIWTATTRNRWLANLLRLVTVKTTKASKMTHTIKEQVRQLWLVVMPQSKQQL</sequence>
<dbReference type="AlphaFoldDB" id="F8PGU3"/>
<reference evidence="2" key="1">
    <citation type="journal article" date="2011" name="Science">
        <title>The plant cell wall-decomposing machinery underlies the functional diversity of forest fungi.</title>
        <authorList>
            <person name="Eastwood D.C."/>
            <person name="Floudas D."/>
            <person name="Binder M."/>
            <person name="Majcherczyk A."/>
            <person name="Schneider P."/>
            <person name="Aerts A."/>
            <person name="Asiegbu F.O."/>
            <person name="Baker S.E."/>
            <person name="Barry K."/>
            <person name="Bendiksby M."/>
            <person name="Blumentritt M."/>
            <person name="Coutinho P.M."/>
            <person name="Cullen D."/>
            <person name="de Vries R.P."/>
            <person name="Gathman A."/>
            <person name="Goodell B."/>
            <person name="Henrissat B."/>
            <person name="Ihrmark K."/>
            <person name="Kauserud H."/>
            <person name="Kohler A."/>
            <person name="LaButti K."/>
            <person name="Lapidus A."/>
            <person name="Lavin J.L."/>
            <person name="Lee Y.-H."/>
            <person name="Lindquist E."/>
            <person name="Lilly W."/>
            <person name="Lucas S."/>
            <person name="Morin E."/>
            <person name="Murat C."/>
            <person name="Oguiza J.A."/>
            <person name="Park J."/>
            <person name="Pisabarro A.G."/>
            <person name="Riley R."/>
            <person name="Rosling A."/>
            <person name="Salamov A."/>
            <person name="Schmidt O."/>
            <person name="Schmutz J."/>
            <person name="Skrede I."/>
            <person name="Stenlid J."/>
            <person name="Wiebenga A."/>
            <person name="Xie X."/>
            <person name="Kuees U."/>
            <person name="Hibbett D.S."/>
            <person name="Hoffmeister D."/>
            <person name="Hoegberg N."/>
            <person name="Martin F."/>
            <person name="Grigoriev I.V."/>
            <person name="Watkinson S.C."/>
        </authorList>
    </citation>
    <scope>NUCLEOTIDE SEQUENCE [LARGE SCALE GENOMIC DNA]</scope>
    <source>
        <strain evidence="2">strain S7.3</strain>
    </source>
</reference>
<dbReference type="EMBL" id="GL945474">
    <property type="protein sequence ID" value="EGO04895.1"/>
    <property type="molecule type" value="Genomic_DNA"/>
</dbReference>
<evidence type="ECO:0000313" key="1">
    <source>
        <dbReference type="EMBL" id="EGO04895.1"/>
    </source>
</evidence>
<protein>
    <submittedName>
        <fullName evidence="1">Uncharacterized protein</fullName>
    </submittedName>
</protein>
<dbReference type="InParanoid" id="F8PGU3"/>
<dbReference type="Proteomes" id="UP000008063">
    <property type="component" value="Unassembled WGS sequence"/>
</dbReference>
<accession>F8PGU3</accession>
<dbReference type="HOGENOM" id="CLU_094324_0_0_1"/>
<name>F8PGU3_SERL3</name>
<organism evidence="2">
    <name type="scientific">Serpula lacrymans var. lacrymans (strain S7.3)</name>
    <name type="common">Dry rot fungus</name>
    <dbReference type="NCBI Taxonomy" id="936435"/>
    <lineage>
        <taxon>Eukaryota</taxon>
        <taxon>Fungi</taxon>
        <taxon>Dikarya</taxon>
        <taxon>Basidiomycota</taxon>
        <taxon>Agaricomycotina</taxon>
        <taxon>Agaricomycetes</taxon>
        <taxon>Agaricomycetidae</taxon>
        <taxon>Boletales</taxon>
        <taxon>Coniophorineae</taxon>
        <taxon>Serpulaceae</taxon>
        <taxon>Serpula</taxon>
    </lineage>
</organism>